<dbReference type="GeneID" id="63841552"/>
<keyword evidence="2" id="KW-1185">Reference proteome</keyword>
<comment type="caution">
    <text evidence="1">The sequence shown here is derived from an EMBL/GenBank/DDBJ whole genome shotgun (WGS) entry which is preliminary data.</text>
</comment>
<dbReference type="EMBL" id="MU032351">
    <property type="protein sequence ID" value="KAF3761665.1"/>
    <property type="molecule type" value="Genomic_DNA"/>
</dbReference>
<dbReference type="OrthoDB" id="4740148at2759"/>
<dbReference type="Proteomes" id="UP000803844">
    <property type="component" value="Unassembled WGS sequence"/>
</dbReference>
<dbReference type="AlphaFoldDB" id="A0A9P4XVR6"/>
<evidence type="ECO:0000313" key="1">
    <source>
        <dbReference type="EMBL" id="KAF3761665.1"/>
    </source>
</evidence>
<evidence type="ECO:0000313" key="2">
    <source>
        <dbReference type="Proteomes" id="UP000803844"/>
    </source>
</evidence>
<name>A0A9P4XVR6_CRYP1</name>
<gene>
    <name evidence="1" type="ORF">M406DRAFT_50824</name>
</gene>
<sequence>MANLIQSSLASLGGVDIQSLAKDPRDPQTVFYLNPVYASEKDNAAVNDAKEALQDTIYSWAPKIERTVQEKLPKDHNLQASWDRASFRAKLVDALAKQTPWLAMTGNTTASPVDKSLTGDYGKDKLMFQNLIDGHVNSQLHDIPTNHLSIISNLIAETMVLSRTSLAKTQRFAIVLPWAKANEASKYLRE</sequence>
<proteinExistence type="predicted"/>
<accession>A0A9P4XVR6</accession>
<reference evidence="1" key="1">
    <citation type="journal article" date="2020" name="Phytopathology">
        <title>Genome sequence of the chestnut blight fungus Cryphonectria parasitica EP155: A fundamental resource for an archetypical invasive plant pathogen.</title>
        <authorList>
            <person name="Crouch J.A."/>
            <person name="Dawe A."/>
            <person name="Aerts A."/>
            <person name="Barry K."/>
            <person name="Churchill A.C.L."/>
            <person name="Grimwood J."/>
            <person name="Hillman B."/>
            <person name="Milgroom M.G."/>
            <person name="Pangilinan J."/>
            <person name="Smith M."/>
            <person name="Salamov A."/>
            <person name="Schmutz J."/>
            <person name="Yadav J."/>
            <person name="Grigoriev I.V."/>
            <person name="Nuss D."/>
        </authorList>
    </citation>
    <scope>NUCLEOTIDE SEQUENCE</scope>
    <source>
        <strain evidence="1">EP155</strain>
    </source>
</reference>
<dbReference type="RefSeq" id="XP_040772644.1">
    <property type="nucleotide sequence ID" value="XM_040924423.1"/>
</dbReference>
<organism evidence="1 2">
    <name type="scientific">Cryphonectria parasitica (strain ATCC 38755 / EP155)</name>
    <dbReference type="NCBI Taxonomy" id="660469"/>
    <lineage>
        <taxon>Eukaryota</taxon>
        <taxon>Fungi</taxon>
        <taxon>Dikarya</taxon>
        <taxon>Ascomycota</taxon>
        <taxon>Pezizomycotina</taxon>
        <taxon>Sordariomycetes</taxon>
        <taxon>Sordariomycetidae</taxon>
        <taxon>Diaporthales</taxon>
        <taxon>Cryphonectriaceae</taxon>
        <taxon>Cryphonectria-Endothia species complex</taxon>
        <taxon>Cryphonectria</taxon>
    </lineage>
</organism>
<protein>
    <submittedName>
        <fullName evidence="1">Uncharacterized protein</fullName>
    </submittedName>
</protein>